<evidence type="ECO:0000256" key="2">
    <source>
        <dbReference type="ARBA" id="ARBA00023052"/>
    </source>
</evidence>
<dbReference type="InterPro" id="IPR047210">
    <property type="entry name" value="TPP_PYR_POXB-like"/>
</dbReference>
<evidence type="ECO:0000256" key="1">
    <source>
        <dbReference type="ARBA" id="ARBA00007812"/>
    </source>
</evidence>
<keyword evidence="2 3" id="KW-0786">Thiamine pyrophosphate</keyword>
<evidence type="ECO:0000259" key="5">
    <source>
        <dbReference type="Pfam" id="PF02775"/>
    </source>
</evidence>
<evidence type="ECO:0000256" key="3">
    <source>
        <dbReference type="RuleBase" id="RU362132"/>
    </source>
</evidence>
<dbReference type="InterPro" id="IPR000399">
    <property type="entry name" value="TPP-bd_CS"/>
</dbReference>
<protein>
    <submittedName>
        <fullName evidence="7">Pyruvate oxidase</fullName>
    </submittedName>
</protein>
<dbReference type="PANTHER" id="PTHR42981:SF2">
    <property type="entry name" value="PYRUVATE DEHYDROGENASE [UBIQUINONE]"/>
    <property type="match status" value="1"/>
</dbReference>
<evidence type="ECO:0000313" key="7">
    <source>
        <dbReference type="EMBL" id="RAL21364.1"/>
    </source>
</evidence>
<dbReference type="InterPro" id="IPR012000">
    <property type="entry name" value="Thiamin_PyroP_enz_cen_dom"/>
</dbReference>
<dbReference type="InterPro" id="IPR029035">
    <property type="entry name" value="DHS-like_NAD/FAD-binding_dom"/>
</dbReference>
<dbReference type="GO" id="GO:0003824">
    <property type="term" value="F:catalytic activity"/>
    <property type="evidence" value="ECO:0007669"/>
    <property type="project" value="InterPro"/>
</dbReference>
<dbReference type="SUPFAM" id="SSF52518">
    <property type="entry name" value="Thiamin diphosphate-binding fold (THDP-binding)"/>
    <property type="match status" value="2"/>
</dbReference>
<dbReference type="InterPro" id="IPR011766">
    <property type="entry name" value="TPP_enzyme_TPP-bd"/>
</dbReference>
<dbReference type="EMBL" id="QJKK01000015">
    <property type="protein sequence ID" value="RAL21364.1"/>
    <property type="molecule type" value="Genomic_DNA"/>
</dbReference>
<dbReference type="PROSITE" id="PS00187">
    <property type="entry name" value="TPP_ENZYMES"/>
    <property type="match status" value="1"/>
</dbReference>
<keyword evidence="8" id="KW-1185">Reference proteome</keyword>
<evidence type="ECO:0000259" key="6">
    <source>
        <dbReference type="Pfam" id="PF02776"/>
    </source>
</evidence>
<dbReference type="Proteomes" id="UP000251213">
    <property type="component" value="Unassembled WGS sequence"/>
</dbReference>
<keyword evidence="7" id="KW-0670">Pyruvate</keyword>
<dbReference type="InterPro" id="IPR047212">
    <property type="entry name" value="TPP_POXB-like"/>
</dbReference>
<gene>
    <name evidence="7" type="ORF">DL897_16625</name>
</gene>
<dbReference type="Pfam" id="PF02776">
    <property type="entry name" value="TPP_enzyme_N"/>
    <property type="match status" value="1"/>
</dbReference>
<dbReference type="Gene3D" id="3.40.50.970">
    <property type="match status" value="2"/>
</dbReference>
<dbReference type="Pfam" id="PF02775">
    <property type="entry name" value="TPP_enzyme_C"/>
    <property type="match status" value="1"/>
</dbReference>
<dbReference type="AlphaFoldDB" id="A0A364K102"/>
<dbReference type="GO" id="GO:0000287">
    <property type="term" value="F:magnesium ion binding"/>
    <property type="evidence" value="ECO:0007669"/>
    <property type="project" value="InterPro"/>
</dbReference>
<reference evidence="7 8" key="2">
    <citation type="submission" date="2018-06" db="EMBL/GenBank/DDBJ databases">
        <authorList>
            <person name="Zhirakovskaya E."/>
        </authorList>
    </citation>
    <scope>NUCLEOTIDE SEQUENCE [LARGE SCALE GENOMIC DNA]</scope>
    <source>
        <strain evidence="7 8">FBKL4.011</strain>
    </source>
</reference>
<reference evidence="7 8" key="1">
    <citation type="submission" date="2018-06" db="EMBL/GenBank/DDBJ databases">
        <title>Thermoflavimicrobium daqus sp. nov., a thermophilic microbe isolated from Moutai-flavour Daqu.</title>
        <authorList>
            <person name="Wang X."/>
            <person name="Zhou H."/>
        </authorList>
    </citation>
    <scope>NUCLEOTIDE SEQUENCE [LARGE SCALE GENOMIC DNA]</scope>
    <source>
        <strain evidence="7 8">FBKL4.011</strain>
    </source>
</reference>
<dbReference type="NCBIfam" id="NF006377">
    <property type="entry name" value="PRK08611.1"/>
    <property type="match status" value="1"/>
</dbReference>
<dbReference type="InterPro" id="IPR029061">
    <property type="entry name" value="THDP-binding"/>
</dbReference>
<sequence>MFRKTAGEVLVELLIEWGVDHIYGMPGDSINSLIEPLRKAKDKIRFIQVRHEEAGALAAASYAKLTGKLGVCMAIAGPGAIHLLNGLYDAKLDHAPVLAITGQVESDLLGLDYFQEVNLERLFDDVSVYNQRIMSAEQLPAVVNQAIRTAYAKKGVAVLTIPDDIPKFEVAPEARKTNSLIVYPEITPQKQDLEKAKAVLEQAKKPVILAGKGAKHARDSLLSFAEQIAAPIVLSLPGKGVIPDDHPFCLGGLGLIGTRPSFDAMKEADTLIMVGTSFPFTGFLPDGAKTIQIDTDATQVGKRHLVDVGVVGDAKKSLDWLTEHITKKTDRSFLEKMQNEKEVWLKIISHEESEESLPLKPQRVIQALRQVTTDDAVLSVDVGNVTVWVARHFHMTNQQMIISGWLATLGCGLPGAIAGKIAYPKRQVFAICGDGGFAMTMADFVTAVKYGLPIIVVVLNNSKIAMIKFEQEVMGNIEYGTDLTNPNFAQYAQACGGIGIRVEKAEDLQPAFEQAVSLKKPCIIDVVVDADEAPMPAQITFGQMAGYAKHMLKEIFEGKKPDLPF</sequence>
<feature type="domain" description="Thiamine pyrophosphate enzyme N-terminal TPP-binding" evidence="6">
    <location>
        <begin position="5"/>
        <end position="118"/>
    </location>
</feature>
<feature type="domain" description="Thiamine pyrophosphate enzyme central" evidence="4">
    <location>
        <begin position="193"/>
        <end position="320"/>
    </location>
</feature>
<dbReference type="GO" id="GO:0030976">
    <property type="term" value="F:thiamine pyrophosphate binding"/>
    <property type="evidence" value="ECO:0007669"/>
    <property type="project" value="InterPro"/>
</dbReference>
<dbReference type="CDD" id="cd02014">
    <property type="entry name" value="TPP_POX"/>
    <property type="match status" value="1"/>
</dbReference>
<evidence type="ECO:0000259" key="4">
    <source>
        <dbReference type="Pfam" id="PF00205"/>
    </source>
</evidence>
<dbReference type="CDD" id="cd07039">
    <property type="entry name" value="TPP_PYR_POX"/>
    <property type="match status" value="1"/>
</dbReference>
<organism evidence="7 8">
    <name type="scientific">Thermoflavimicrobium daqui</name>
    <dbReference type="NCBI Taxonomy" id="2137476"/>
    <lineage>
        <taxon>Bacteria</taxon>
        <taxon>Bacillati</taxon>
        <taxon>Bacillota</taxon>
        <taxon>Bacilli</taxon>
        <taxon>Bacillales</taxon>
        <taxon>Thermoactinomycetaceae</taxon>
        <taxon>Thermoflavimicrobium</taxon>
    </lineage>
</organism>
<accession>A0A364K102</accession>
<comment type="caution">
    <text evidence="7">The sequence shown here is derived from an EMBL/GenBank/DDBJ whole genome shotgun (WGS) entry which is preliminary data.</text>
</comment>
<dbReference type="RefSeq" id="WP_113660247.1">
    <property type="nucleotide sequence ID" value="NZ_KZ845677.1"/>
</dbReference>
<dbReference type="SUPFAM" id="SSF52467">
    <property type="entry name" value="DHS-like NAD/FAD-binding domain"/>
    <property type="match status" value="1"/>
</dbReference>
<dbReference type="PANTHER" id="PTHR42981">
    <property type="entry name" value="PYRUVATE DEHYDROGENASE [UBIQUINONE]"/>
    <property type="match status" value="1"/>
</dbReference>
<proteinExistence type="inferred from homology"/>
<dbReference type="InterPro" id="IPR012001">
    <property type="entry name" value="Thiamin_PyroP_enz_TPP-bd_dom"/>
</dbReference>
<comment type="similarity">
    <text evidence="1 3">Belongs to the TPP enzyme family.</text>
</comment>
<evidence type="ECO:0000313" key="8">
    <source>
        <dbReference type="Proteomes" id="UP000251213"/>
    </source>
</evidence>
<dbReference type="InterPro" id="IPR047211">
    <property type="entry name" value="POXB-like"/>
</dbReference>
<dbReference type="OrthoDB" id="4494979at2"/>
<feature type="domain" description="Thiamine pyrophosphate enzyme TPP-binding" evidence="5">
    <location>
        <begin position="381"/>
        <end position="526"/>
    </location>
</feature>
<dbReference type="Gene3D" id="3.40.50.1220">
    <property type="entry name" value="TPP-binding domain"/>
    <property type="match status" value="1"/>
</dbReference>
<name>A0A364K102_9BACL</name>
<dbReference type="Pfam" id="PF00205">
    <property type="entry name" value="TPP_enzyme_M"/>
    <property type="match status" value="1"/>
</dbReference>